<protein>
    <submittedName>
        <fullName evidence="1">Uncharacterized protein</fullName>
    </submittedName>
</protein>
<accession>A0A5J5ABB3</accession>
<evidence type="ECO:0000313" key="2">
    <source>
        <dbReference type="Proteomes" id="UP000325577"/>
    </source>
</evidence>
<keyword evidence="2" id="KW-1185">Reference proteome</keyword>
<name>A0A5J5ABB3_9ASTE</name>
<sequence length="120" mass="13514">MRGAVSIALAFKQVFGFLTKPLISYLLPQHANNSGIDWEPTLHKEELRLPLLSLAESAATNTLSAEGSLSMLIEMPVYTIHYYWRKFDNTYTRPIFGGPESFLCTNEASQPVLERPYGHP</sequence>
<dbReference type="AlphaFoldDB" id="A0A5J5ABB3"/>
<reference evidence="1 2" key="1">
    <citation type="submission" date="2019-09" db="EMBL/GenBank/DDBJ databases">
        <title>A chromosome-level genome assembly of the Chinese tupelo Nyssa sinensis.</title>
        <authorList>
            <person name="Yang X."/>
            <person name="Kang M."/>
            <person name="Yang Y."/>
            <person name="Xiong H."/>
            <person name="Wang M."/>
            <person name="Zhang Z."/>
            <person name="Wang Z."/>
            <person name="Wu H."/>
            <person name="Ma T."/>
            <person name="Liu J."/>
            <person name="Xi Z."/>
        </authorList>
    </citation>
    <scope>NUCLEOTIDE SEQUENCE [LARGE SCALE GENOMIC DNA]</scope>
    <source>
        <strain evidence="1">J267</strain>
        <tissue evidence="1">Leaf</tissue>
    </source>
</reference>
<proteinExistence type="predicted"/>
<organism evidence="1 2">
    <name type="scientific">Nyssa sinensis</name>
    <dbReference type="NCBI Taxonomy" id="561372"/>
    <lineage>
        <taxon>Eukaryota</taxon>
        <taxon>Viridiplantae</taxon>
        <taxon>Streptophyta</taxon>
        <taxon>Embryophyta</taxon>
        <taxon>Tracheophyta</taxon>
        <taxon>Spermatophyta</taxon>
        <taxon>Magnoliopsida</taxon>
        <taxon>eudicotyledons</taxon>
        <taxon>Gunneridae</taxon>
        <taxon>Pentapetalae</taxon>
        <taxon>asterids</taxon>
        <taxon>Cornales</taxon>
        <taxon>Nyssaceae</taxon>
        <taxon>Nyssa</taxon>
    </lineage>
</organism>
<dbReference type="EMBL" id="CM018046">
    <property type="protein sequence ID" value="KAA8527026.1"/>
    <property type="molecule type" value="Genomic_DNA"/>
</dbReference>
<evidence type="ECO:0000313" key="1">
    <source>
        <dbReference type="EMBL" id="KAA8527026.1"/>
    </source>
</evidence>
<dbReference type="OrthoDB" id="196264at2759"/>
<dbReference type="Proteomes" id="UP000325577">
    <property type="component" value="Linkage Group LG3"/>
</dbReference>
<gene>
    <name evidence="1" type="ORF">F0562_008745</name>
</gene>